<gene>
    <name evidence="2" type="ORF">g.27986</name>
</gene>
<sequence length="1246" mass="141036">DDQNDTKLDEENDFSDNDYEGSEHSDTQHTSTNETTTTEVAKTDRRGRVLNSNNVQIRPFQGFRRPRTKRQAVEYGTRNYRSRYKRPTSRTPPPDYYVEDSEPVPSETPSTRTSSRFTPRSRGQTEQSQPRVRPTKASTNSGRSQFTLRDKSSQTPRSNFKRPTTRRRPISSETTSAPQRPKPPRLRTQTSRTQQQDTTYTSRNSGRRYTSSRRPSSRSRYRDSTDFDTYSFSPSSFDGTITVTHQIPTEVTIPVVNGKITEYKNIITAKPSLEVLGPHQYTTGTAKDGNVVIQLTSEMTSTLPNGVMEITKFLVYETPTTSVTFTPTTLRGRKTSFSHIVPSTVYDVKQEVSTIQPQIAANAPLANLLLSQLLLGNLNLQPNGQQLNPLLGLQNQPIAPPTPTTEFKTKTTTYVTTVTEHTSTVLPLTFRGKEILTTIVDSSTQVITATEYITETVVVTPTAALGANPQQINSLLIPALLQAQLLGPAPQQPTINPLLGTLQQQILPQDILNIQEEKLQVEEPVQRFVSRRGQNEESNEKVTLQDSEDIIEQPKLEPKARKKIKVKNGSKKPQDSPPPPIAETSVVTLYVSGRRPGEFSTVLSTVTLSEESSVTVRKREVAYKLDEIDKYQLEYSRLPEIGSSFSTPDDDFVNHYVMSALNEVSVEGSEMETQSLESIVGDVSRYLTSDQVKINTEYTIGNPSNIIQEPSTNQFKSTTSKTIKKATGHFLSKSPAEVAPLQRIGNKKNNWSNNTLKNYGDSLFTDNKPVRVKRQLEDVNVEQPKRRRVKVRVPIQRRVNIDEDLDPSEAQRSHDITHQELLQTQDVLTKLSDYGTRKVKVIRLRPKQEENNFPEVTTVPRRRVAVRRRRPVNANEYENKDILANPKDEYNFNHSIQPSEIYYQVTPEVYPTVTPQPTEYPQRKRKKVLVTRKRPVSLPISPVSIEPTTRRRIIVTKKRPIVNTEESIKPATIFSNFFVGLHTDYDYDTPSIYSEVEETNDDTNYSDYKEKAIENPKLPESEISEFSQEGDIDKIRIPAWTPDNQSILLNSFVSSDIQNRDIPESIVWFYEPTEEIQIDITPSTDALQQYTIPNSETVYDEAEPSLKITTPSYSVPSLTEPFEKDSSSFIDPSMTEEHEELSSEESDFMTSLSVELTSVQPEETIEFESPPKFVRPTRSSVTRKPSRTITGYPGTRRRHPVSTSTLFQTSASEPSYRSRKQSSKTNLVLVSEYSSSQSEILPSQTQ</sequence>
<feature type="compositionally biased region" description="Polar residues" evidence="1">
    <location>
        <begin position="1201"/>
        <end position="1215"/>
    </location>
</feature>
<protein>
    <recommendedName>
        <fullName evidence="3">DUF4758 domain-containing protein</fullName>
    </recommendedName>
</protein>
<dbReference type="AlphaFoldDB" id="A0A1B6KD85"/>
<organism evidence="2">
    <name type="scientific">Graphocephala atropunctata</name>
    <dbReference type="NCBI Taxonomy" id="36148"/>
    <lineage>
        <taxon>Eukaryota</taxon>
        <taxon>Metazoa</taxon>
        <taxon>Ecdysozoa</taxon>
        <taxon>Arthropoda</taxon>
        <taxon>Hexapoda</taxon>
        <taxon>Insecta</taxon>
        <taxon>Pterygota</taxon>
        <taxon>Neoptera</taxon>
        <taxon>Paraneoptera</taxon>
        <taxon>Hemiptera</taxon>
        <taxon>Auchenorrhyncha</taxon>
        <taxon>Membracoidea</taxon>
        <taxon>Cicadellidae</taxon>
        <taxon>Cicadellinae</taxon>
        <taxon>Cicadellini</taxon>
        <taxon>Graphocephala</taxon>
    </lineage>
</organism>
<dbReference type="PANTHER" id="PTHR39072:SF2">
    <property type="match status" value="1"/>
</dbReference>
<feature type="region of interest" description="Disordered" evidence="1">
    <location>
        <begin position="1"/>
        <end position="229"/>
    </location>
</feature>
<feature type="compositionally biased region" description="Polar residues" evidence="1">
    <location>
        <begin position="124"/>
        <end position="158"/>
    </location>
</feature>
<feature type="non-terminal residue" evidence="2">
    <location>
        <position position="1"/>
    </location>
</feature>
<accession>A0A1B6KD85</accession>
<feature type="compositionally biased region" description="Low complexity" evidence="1">
    <location>
        <begin position="28"/>
        <end position="40"/>
    </location>
</feature>
<feature type="compositionally biased region" description="Basic residues" evidence="1">
    <location>
        <begin position="159"/>
        <end position="169"/>
    </location>
</feature>
<dbReference type="EMBL" id="GEBQ01030576">
    <property type="protein sequence ID" value="JAT09401.1"/>
    <property type="molecule type" value="Transcribed_RNA"/>
</dbReference>
<feature type="compositionally biased region" description="Acidic residues" evidence="1">
    <location>
        <begin position="10"/>
        <end position="20"/>
    </location>
</feature>
<name>A0A1B6KD85_9HEMI</name>
<proteinExistence type="predicted"/>
<feature type="compositionally biased region" description="Low complexity" evidence="1">
    <location>
        <begin position="186"/>
        <end position="214"/>
    </location>
</feature>
<feature type="region of interest" description="Disordered" evidence="1">
    <location>
        <begin position="555"/>
        <end position="582"/>
    </location>
</feature>
<feature type="compositionally biased region" description="Polar residues" evidence="1">
    <location>
        <begin position="1177"/>
        <end position="1189"/>
    </location>
</feature>
<evidence type="ECO:0000313" key="2">
    <source>
        <dbReference type="EMBL" id="JAT09401.1"/>
    </source>
</evidence>
<feature type="non-terminal residue" evidence="2">
    <location>
        <position position="1246"/>
    </location>
</feature>
<evidence type="ECO:0008006" key="3">
    <source>
        <dbReference type="Google" id="ProtNLM"/>
    </source>
</evidence>
<feature type="compositionally biased region" description="Low complexity" evidence="1">
    <location>
        <begin position="103"/>
        <end position="122"/>
    </location>
</feature>
<reference evidence="2" key="1">
    <citation type="submission" date="2015-11" db="EMBL/GenBank/DDBJ databases">
        <title>De novo transcriptome assembly of four potential Pierce s Disease insect vectors from Arizona vineyards.</title>
        <authorList>
            <person name="Tassone E.E."/>
        </authorList>
    </citation>
    <scope>NUCLEOTIDE SEQUENCE</scope>
</reference>
<feature type="compositionally biased region" description="Basic residues" evidence="1">
    <location>
        <begin position="560"/>
        <end position="570"/>
    </location>
</feature>
<evidence type="ECO:0000256" key="1">
    <source>
        <dbReference type="SAM" id="MobiDB-lite"/>
    </source>
</evidence>
<dbReference type="PANTHER" id="PTHR39072">
    <property type="entry name" value="RE48511P"/>
    <property type="match status" value="1"/>
</dbReference>
<feature type="region of interest" description="Disordered" evidence="1">
    <location>
        <begin position="1117"/>
        <end position="1145"/>
    </location>
</feature>
<feature type="region of interest" description="Disordered" evidence="1">
    <location>
        <begin position="1172"/>
        <end position="1226"/>
    </location>
</feature>